<evidence type="ECO:0000256" key="3">
    <source>
        <dbReference type="ARBA" id="ARBA00022485"/>
    </source>
</evidence>
<keyword evidence="3" id="KW-0004">4Fe-4S</keyword>
<dbReference type="InterPro" id="IPR010207">
    <property type="entry name" value="Elect_transpt_cplx_RnfB/RsxB"/>
</dbReference>
<gene>
    <name evidence="15" type="ordered locus">Nmul_A2705</name>
    <name evidence="16" type="ORF">SAMN05216403_10964</name>
</gene>
<dbReference type="NCBIfam" id="TIGR01944">
    <property type="entry name" value="rnfB"/>
    <property type="match status" value="1"/>
</dbReference>
<sequence length="259" mass="28460">MKDISLAEKIDAILPQTQCRQCGFSGCRPYAEAIAERRAQINQCPPGGEDGIHQLARLLGVEPLPLNTAHGVFKTKEVALIDEQACIGCTVCIQVCPVDAIVGAARQMHTVISGECTGCSLCLEPCPVDCIQMVLPKEHSPCAEIGAQIAWTEPDHQDFAVEKVERVEKKKAADRARMRYQLRLQRLEREKQGREERLAKRTERTEVTAGMTPSSSAASLKKVTIQAALERARVAKAQPSPGISKKEDWSDRTSDISSR</sequence>
<feature type="compositionally biased region" description="Basic and acidic residues" evidence="12">
    <location>
        <begin position="191"/>
        <end position="206"/>
    </location>
</feature>
<dbReference type="RefSeq" id="WP_011381984.1">
    <property type="nucleotide sequence ID" value="NC_007614.1"/>
</dbReference>
<dbReference type="EMBL" id="CP000103">
    <property type="protein sequence ID" value="ABB75992.1"/>
    <property type="molecule type" value="Genomic_DNA"/>
</dbReference>
<feature type="compositionally biased region" description="Basic and acidic residues" evidence="12">
    <location>
        <begin position="244"/>
        <end position="259"/>
    </location>
</feature>
<evidence type="ECO:0000256" key="12">
    <source>
        <dbReference type="SAM" id="MobiDB-lite"/>
    </source>
</evidence>
<feature type="domain" description="4Fe-4S ferredoxin-type" evidence="13">
    <location>
        <begin position="77"/>
        <end position="106"/>
    </location>
</feature>
<keyword evidence="10" id="KW-0411">Iron-sulfur</keyword>
<keyword evidence="4" id="KW-0997">Cell inner membrane</keyword>
<evidence type="ECO:0000256" key="6">
    <source>
        <dbReference type="ARBA" id="ARBA00022737"/>
    </source>
</evidence>
<evidence type="ECO:0000313" key="17">
    <source>
        <dbReference type="Proteomes" id="UP000002718"/>
    </source>
</evidence>
<feature type="domain" description="4Fe-4S ferredoxin-type" evidence="13">
    <location>
        <begin position="107"/>
        <end position="136"/>
    </location>
</feature>
<evidence type="ECO:0000256" key="4">
    <source>
        <dbReference type="ARBA" id="ARBA00022519"/>
    </source>
</evidence>
<dbReference type="OrthoDB" id="9789936at2"/>
<evidence type="ECO:0000256" key="9">
    <source>
        <dbReference type="ARBA" id="ARBA00023004"/>
    </source>
</evidence>
<dbReference type="PROSITE" id="PS00198">
    <property type="entry name" value="4FE4S_FER_1"/>
    <property type="match status" value="2"/>
</dbReference>
<dbReference type="PANTHER" id="PTHR42859">
    <property type="entry name" value="OXIDOREDUCTASE"/>
    <property type="match status" value="1"/>
</dbReference>
<dbReference type="KEGG" id="nmu:Nmul_A2705"/>
<evidence type="ECO:0000313" key="16">
    <source>
        <dbReference type="EMBL" id="SEF78979.1"/>
    </source>
</evidence>
<dbReference type="Pfam" id="PF14697">
    <property type="entry name" value="Fer4_21"/>
    <property type="match status" value="1"/>
</dbReference>
<keyword evidence="1" id="KW-0813">Transport</keyword>
<keyword evidence="9" id="KW-0408">Iron</keyword>
<keyword evidence="5" id="KW-0479">Metal-binding</keyword>
<evidence type="ECO:0000259" key="14">
    <source>
        <dbReference type="PROSITE" id="PS51656"/>
    </source>
</evidence>
<feature type="domain" description="4Fe-4S" evidence="14">
    <location>
        <begin position="2"/>
        <end position="61"/>
    </location>
</feature>
<dbReference type="Proteomes" id="UP000002718">
    <property type="component" value="Chromosome"/>
</dbReference>
<name>Q2Y5H9_NITMU</name>
<accession>Q2Y5H9</accession>
<keyword evidence="8" id="KW-0249">Electron transport</keyword>
<dbReference type="Gene3D" id="3.30.70.20">
    <property type="match status" value="1"/>
</dbReference>
<reference evidence="15" key="2">
    <citation type="submission" date="2005-08" db="EMBL/GenBank/DDBJ databases">
        <title>Complete sequence of Chromosome 1 of Nitrosospira multiformis ATCC 25196.</title>
        <authorList>
            <consortium name="US DOE Joint Genome Institute"/>
            <person name="Copeland A."/>
            <person name="Lucas S."/>
            <person name="Lapidus A."/>
            <person name="Barry K."/>
            <person name="Detter J.C."/>
            <person name="Glavina T."/>
            <person name="Hammon N."/>
            <person name="Israni S."/>
            <person name="Pitluck S."/>
            <person name="Chain P."/>
            <person name="Malfatti S."/>
            <person name="Shin M."/>
            <person name="Vergez L."/>
            <person name="Schmutz J."/>
            <person name="Larimer F."/>
            <person name="Land M."/>
            <person name="Hauser L."/>
            <person name="Kyrpides N."/>
            <person name="Lykidis A."/>
            <person name="Richardson P."/>
        </authorList>
    </citation>
    <scope>NUCLEOTIDE SEQUENCE</scope>
    <source>
        <strain evidence="15">ATCC 25196</strain>
    </source>
</reference>
<keyword evidence="17" id="KW-1185">Reference proteome</keyword>
<dbReference type="PANTHER" id="PTHR42859:SF3">
    <property type="entry name" value="ION-TRANSLOCATING OXIDOREDUCTASE COMPLEX SUBUNIT B"/>
    <property type="match status" value="1"/>
</dbReference>
<evidence type="ECO:0000256" key="1">
    <source>
        <dbReference type="ARBA" id="ARBA00022448"/>
    </source>
</evidence>
<dbReference type="PROSITE" id="PS51656">
    <property type="entry name" value="4FE4S"/>
    <property type="match status" value="1"/>
</dbReference>
<evidence type="ECO:0000313" key="18">
    <source>
        <dbReference type="Proteomes" id="UP000236751"/>
    </source>
</evidence>
<evidence type="ECO:0000256" key="11">
    <source>
        <dbReference type="ARBA" id="ARBA00023136"/>
    </source>
</evidence>
<keyword evidence="2" id="KW-1003">Cell membrane</keyword>
<keyword evidence="11" id="KW-0472">Membrane</keyword>
<evidence type="ECO:0000256" key="7">
    <source>
        <dbReference type="ARBA" id="ARBA00022967"/>
    </source>
</evidence>
<protein>
    <submittedName>
        <fullName evidence="16">Electron transport complex protein RnfB</fullName>
    </submittedName>
    <submittedName>
        <fullName evidence="15">Electron transport complex, RnfABCDGE type, B subunit</fullName>
    </submittedName>
</protein>
<reference evidence="15 17" key="3">
    <citation type="journal article" date="2008" name="Appl. Environ. Microbiol.">
        <title>Complete genome sequence of Nitrosospira multiformis, an ammonia-oxidizing bacterium from the soil environment.</title>
        <authorList>
            <person name="Norton J.M."/>
            <person name="Klotz M.G."/>
            <person name="Stein L.Y."/>
            <person name="Arp D.J."/>
            <person name="Bottomley P.J."/>
            <person name="Chain P.S."/>
            <person name="Hauser L.J."/>
            <person name="Land M.L."/>
            <person name="Larimer F.W."/>
            <person name="Shin M.W."/>
            <person name="Starkenburg S.R."/>
        </authorList>
    </citation>
    <scope>NUCLEOTIDE SEQUENCE [LARGE SCALE GENOMIC DNA]</scope>
    <source>
        <strain evidence="15">ATCC 25196</strain>
        <strain evidence="17">ATCC 25196 / NCIMB 11849 / C 71</strain>
    </source>
</reference>
<keyword evidence="6" id="KW-0677">Repeat</keyword>
<dbReference type="Proteomes" id="UP000236751">
    <property type="component" value="Unassembled WGS sequence"/>
</dbReference>
<reference evidence="17" key="1">
    <citation type="submission" date="2005-08" db="EMBL/GenBank/DDBJ databases">
        <title>Complete sequence of chromosome 1 of Nitrosospira multiformis ATCC 25196.</title>
        <authorList>
            <person name="Copeland A."/>
            <person name="Lucas S."/>
            <person name="Lapidus A."/>
            <person name="Barry K."/>
            <person name="Detter J.C."/>
            <person name="Glavina T."/>
            <person name="Hammon N."/>
            <person name="Israni S."/>
            <person name="Pitluck S."/>
            <person name="Chain P."/>
            <person name="Malfatti S."/>
            <person name="Shin M."/>
            <person name="Vergez L."/>
            <person name="Schmutz J."/>
            <person name="Larimer F."/>
            <person name="Land M."/>
            <person name="Hauser L."/>
            <person name="Kyrpides N."/>
            <person name="Lykidis A."/>
            <person name="Richardson P."/>
        </authorList>
    </citation>
    <scope>NUCLEOTIDE SEQUENCE [LARGE SCALE GENOMIC DNA]</scope>
    <source>
        <strain evidence="17">ATCC 25196 / NCIMB 11849 / C 71</strain>
    </source>
</reference>
<evidence type="ECO:0000313" key="15">
    <source>
        <dbReference type="EMBL" id="ABB75992.1"/>
    </source>
</evidence>
<reference evidence="16 18" key="4">
    <citation type="submission" date="2016-10" db="EMBL/GenBank/DDBJ databases">
        <authorList>
            <person name="de Groot N.N."/>
        </authorList>
    </citation>
    <scope>NUCLEOTIDE SEQUENCE [LARGE SCALE GENOMIC DNA]</scope>
    <source>
        <strain evidence="16 18">Nl13</strain>
    </source>
</reference>
<dbReference type="PROSITE" id="PS51379">
    <property type="entry name" value="4FE4S_FER_2"/>
    <property type="match status" value="2"/>
</dbReference>
<dbReference type="GO" id="GO:0046872">
    <property type="term" value="F:metal ion binding"/>
    <property type="evidence" value="ECO:0007669"/>
    <property type="project" value="UniProtKB-KW"/>
</dbReference>
<proteinExistence type="predicted"/>
<feature type="region of interest" description="Disordered" evidence="12">
    <location>
        <begin position="191"/>
        <end position="259"/>
    </location>
</feature>
<dbReference type="SUPFAM" id="SSF54862">
    <property type="entry name" value="4Fe-4S ferredoxins"/>
    <property type="match status" value="1"/>
</dbReference>
<dbReference type="AlphaFoldDB" id="Q2Y5H9"/>
<dbReference type="InterPro" id="IPR050294">
    <property type="entry name" value="RnfB_subfamily"/>
</dbReference>
<dbReference type="NCBIfam" id="NF003475">
    <property type="entry name" value="PRK05113.1"/>
    <property type="match status" value="1"/>
</dbReference>
<dbReference type="Gene3D" id="1.10.15.40">
    <property type="entry name" value="Electron transport complex subunit B, putative Fe-S cluster"/>
    <property type="match status" value="1"/>
</dbReference>
<dbReference type="STRING" id="323848.Nmul_A2705"/>
<evidence type="ECO:0000256" key="8">
    <source>
        <dbReference type="ARBA" id="ARBA00022982"/>
    </source>
</evidence>
<evidence type="ECO:0000256" key="5">
    <source>
        <dbReference type="ARBA" id="ARBA00022723"/>
    </source>
</evidence>
<organism evidence="15 17">
    <name type="scientific">Nitrosospira multiformis (strain ATCC 25196 / NCIMB 11849 / C 71)</name>
    <dbReference type="NCBI Taxonomy" id="323848"/>
    <lineage>
        <taxon>Bacteria</taxon>
        <taxon>Pseudomonadati</taxon>
        <taxon>Pseudomonadota</taxon>
        <taxon>Betaproteobacteria</taxon>
        <taxon>Nitrosomonadales</taxon>
        <taxon>Nitrosomonadaceae</taxon>
        <taxon>Nitrosospira</taxon>
    </lineage>
</organism>
<dbReference type="InterPro" id="IPR007202">
    <property type="entry name" value="4Fe-4S_dom"/>
</dbReference>
<dbReference type="GO" id="GO:0009055">
    <property type="term" value="F:electron transfer activity"/>
    <property type="evidence" value="ECO:0007669"/>
    <property type="project" value="InterPro"/>
</dbReference>
<dbReference type="eggNOG" id="COG2878">
    <property type="taxonomic scope" value="Bacteria"/>
</dbReference>
<keyword evidence="7" id="KW-1278">Translocase</keyword>
<evidence type="ECO:0000256" key="10">
    <source>
        <dbReference type="ARBA" id="ARBA00023014"/>
    </source>
</evidence>
<evidence type="ECO:0000256" key="2">
    <source>
        <dbReference type="ARBA" id="ARBA00022475"/>
    </source>
</evidence>
<dbReference type="Pfam" id="PF04060">
    <property type="entry name" value="FeS"/>
    <property type="match status" value="1"/>
</dbReference>
<dbReference type="EMBL" id="FNVK01000009">
    <property type="protein sequence ID" value="SEF78979.1"/>
    <property type="molecule type" value="Genomic_DNA"/>
</dbReference>
<dbReference type="InterPro" id="IPR017896">
    <property type="entry name" value="4Fe4S_Fe-S-bd"/>
</dbReference>
<dbReference type="HOGENOM" id="CLU_063448_0_0_4"/>
<evidence type="ECO:0000259" key="13">
    <source>
        <dbReference type="PROSITE" id="PS51379"/>
    </source>
</evidence>
<dbReference type="InterPro" id="IPR017900">
    <property type="entry name" value="4Fe4S_Fe_S_CS"/>
</dbReference>
<dbReference type="GO" id="GO:0051539">
    <property type="term" value="F:4 iron, 4 sulfur cluster binding"/>
    <property type="evidence" value="ECO:0007669"/>
    <property type="project" value="UniProtKB-KW"/>
</dbReference>